<proteinExistence type="predicted"/>
<name>A0ABD5QIS8_9EURY</name>
<comment type="caution">
    <text evidence="3">The sequence shown here is derived from an EMBL/GenBank/DDBJ whole genome shotgun (WGS) entry which is preliminary data.</text>
</comment>
<keyword evidence="1" id="KW-0472">Membrane</keyword>
<protein>
    <recommendedName>
        <fullName evidence="2">DUF8056 domain-containing protein</fullName>
    </recommendedName>
</protein>
<reference evidence="3 4" key="1">
    <citation type="journal article" date="2019" name="Int. J. Syst. Evol. Microbiol.">
        <title>The Global Catalogue of Microorganisms (GCM) 10K type strain sequencing project: providing services to taxonomists for standard genome sequencing and annotation.</title>
        <authorList>
            <consortium name="The Broad Institute Genomics Platform"/>
            <consortium name="The Broad Institute Genome Sequencing Center for Infectious Disease"/>
            <person name="Wu L."/>
            <person name="Ma J."/>
        </authorList>
    </citation>
    <scope>NUCLEOTIDE SEQUENCE [LARGE SCALE GENOMIC DNA]</scope>
    <source>
        <strain evidence="3 4">CGMCC 1.15824</strain>
    </source>
</reference>
<dbReference type="Proteomes" id="UP001595925">
    <property type="component" value="Unassembled WGS sequence"/>
</dbReference>
<evidence type="ECO:0000259" key="2">
    <source>
        <dbReference type="Pfam" id="PF26243"/>
    </source>
</evidence>
<feature type="transmembrane region" description="Helical" evidence="1">
    <location>
        <begin position="151"/>
        <end position="174"/>
    </location>
</feature>
<evidence type="ECO:0000313" key="3">
    <source>
        <dbReference type="EMBL" id="MFC4989519.1"/>
    </source>
</evidence>
<accession>A0ABD5QIS8</accession>
<keyword evidence="4" id="KW-1185">Reference proteome</keyword>
<sequence>MANAADDRSYSGLLGAFPYAFRRSGSLLFKLYAAVGGLLAAGVAVIFALALVVLIADTAAASGGTISLMRAFFVVVALLVVGPLVAPVLFVARRHRRGSGDRDRGADATYDRRLAVSGFAFAASVYVALIVSTPPAQQVGTDGTGGALLEALYALPAPVGLLLPVVAALAIYAVHLRSR</sequence>
<feature type="transmembrane region" description="Helical" evidence="1">
    <location>
        <begin position="68"/>
        <end position="92"/>
    </location>
</feature>
<gene>
    <name evidence="3" type="ORF">ACFPFO_17495</name>
</gene>
<feature type="transmembrane region" description="Helical" evidence="1">
    <location>
        <begin position="31"/>
        <end position="56"/>
    </location>
</feature>
<dbReference type="InterPro" id="IPR058369">
    <property type="entry name" value="DUF8056"/>
</dbReference>
<keyword evidence="1" id="KW-1133">Transmembrane helix</keyword>
<keyword evidence="1" id="KW-0812">Transmembrane</keyword>
<feature type="transmembrane region" description="Helical" evidence="1">
    <location>
        <begin position="113"/>
        <end position="131"/>
    </location>
</feature>
<dbReference type="EMBL" id="JBHSJG010000049">
    <property type="protein sequence ID" value="MFC4989519.1"/>
    <property type="molecule type" value="Genomic_DNA"/>
</dbReference>
<dbReference type="RefSeq" id="WP_114576768.1">
    <property type="nucleotide sequence ID" value="NZ_JAIVEF010000002.1"/>
</dbReference>
<evidence type="ECO:0000313" key="4">
    <source>
        <dbReference type="Proteomes" id="UP001595925"/>
    </source>
</evidence>
<feature type="domain" description="DUF8056" evidence="2">
    <location>
        <begin position="7"/>
        <end position="178"/>
    </location>
</feature>
<dbReference type="Pfam" id="PF26243">
    <property type="entry name" value="DUF8056"/>
    <property type="match status" value="1"/>
</dbReference>
<dbReference type="AlphaFoldDB" id="A0ABD5QIS8"/>
<evidence type="ECO:0000256" key="1">
    <source>
        <dbReference type="SAM" id="Phobius"/>
    </source>
</evidence>
<organism evidence="3 4">
    <name type="scientific">Saliphagus infecundisoli</name>
    <dbReference type="NCBI Taxonomy" id="1849069"/>
    <lineage>
        <taxon>Archaea</taxon>
        <taxon>Methanobacteriati</taxon>
        <taxon>Methanobacteriota</taxon>
        <taxon>Stenosarchaea group</taxon>
        <taxon>Halobacteria</taxon>
        <taxon>Halobacteriales</taxon>
        <taxon>Natrialbaceae</taxon>
        <taxon>Saliphagus</taxon>
    </lineage>
</organism>